<keyword evidence="1" id="KW-0732">Signal</keyword>
<dbReference type="EMBL" id="CP141769">
    <property type="protein sequence ID" value="WRS39272.1"/>
    <property type="molecule type" value="Genomic_DNA"/>
</dbReference>
<feature type="chain" id="PRO_5045191331" description="Lipoprotein" evidence="1">
    <location>
        <begin position="21"/>
        <end position="185"/>
    </location>
</feature>
<evidence type="ECO:0000256" key="1">
    <source>
        <dbReference type="SAM" id="SignalP"/>
    </source>
</evidence>
<organism evidence="2 3">
    <name type="scientific">Thiobacillus sedimenti</name>
    <dbReference type="NCBI Taxonomy" id="3110231"/>
    <lineage>
        <taxon>Bacteria</taxon>
        <taxon>Pseudomonadati</taxon>
        <taxon>Pseudomonadota</taxon>
        <taxon>Betaproteobacteria</taxon>
        <taxon>Nitrosomonadales</taxon>
        <taxon>Thiobacillaceae</taxon>
        <taxon>Thiobacillus</taxon>
    </lineage>
</organism>
<reference evidence="2 3" key="1">
    <citation type="submission" date="2023-12" db="EMBL/GenBank/DDBJ databases">
        <title>Thiobacillus sedimentum sp. nov., a chemolithoautotrophic sulfur-oxidizing bacterium isolated from freshwater sediment.</title>
        <authorList>
            <person name="Luo J."/>
            <person name="Dai C."/>
        </authorList>
    </citation>
    <scope>NUCLEOTIDE SEQUENCE [LARGE SCALE GENOMIC DNA]</scope>
    <source>
        <strain evidence="2 3">SCUT-2</strain>
    </source>
</reference>
<dbReference type="Proteomes" id="UP001334732">
    <property type="component" value="Chromosome"/>
</dbReference>
<dbReference type="RefSeq" id="WP_324779804.1">
    <property type="nucleotide sequence ID" value="NZ_CP141769.1"/>
</dbReference>
<keyword evidence="3" id="KW-1185">Reference proteome</keyword>
<name>A0ABZ1CIP1_9PROT</name>
<evidence type="ECO:0000313" key="3">
    <source>
        <dbReference type="Proteomes" id="UP001334732"/>
    </source>
</evidence>
<proteinExistence type="predicted"/>
<protein>
    <recommendedName>
        <fullName evidence="4">Lipoprotein</fullName>
    </recommendedName>
</protein>
<dbReference type="Gene3D" id="3.40.1000.10">
    <property type="entry name" value="Mog1/PsbP, alpha/beta/alpha sandwich"/>
    <property type="match status" value="1"/>
</dbReference>
<accession>A0ABZ1CIP1</accession>
<dbReference type="PROSITE" id="PS51257">
    <property type="entry name" value="PROKAR_LIPOPROTEIN"/>
    <property type="match status" value="1"/>
</dbReference>
<sequence length="185" mass="20672">MSLRHGLAVALILASLAGCATWTRVDPGSRAESQAGGYSLELPLGWVRRTADTHDFFVTRDGPALNYILVMRQPHDRTLPNTRRPTRADMLPHEVAELYLAEWRGNEATANLVVLSNTPVLLDGKPAVRLHVRYRNERGLPIERVMVVCVDARGRLTLLFEAPAIVYFQRGLPAFDAMVASVRFR</sequence>
<evidence type="ECO:0000313" key="2">
    <source>
        <dbReference type="EMBL" id="WRS39272.1"/>
    </source>
</evidence>
<gene>
    <name evidence="2" type="ORF">VA613_14890</name>
</gene>
<evidence type="ECO:0008006" key="4">
    <source>
        <dbReference type="Google" id="ProtNLM"/>
    </source>
</evidence>
<feature type="signal peptide" evidence="1">
    <location>
        <begin position="1"/>
        <end position="20"/>
    </location>
</feature>